<reference evidence="2" key="2">
    <citation type="submission" date="2023-06" db="EMBL/GenBank/DDBJ databases">
        <authorList>
            <person name="Swenson N.G."/>
            <person name="Wegrzyn J.L."/>
            <person name="Mcevoy S.L."/>
        </authorList>
    </citation>
    <scope>NUCLEOTIDE SEQUENCE</scope>
    <source>
        <strain evidence="2">NS2018</strain>
        <tissue evidence="2">Leaf</tissue>
    </source>
</reference>
<sequence length="110" mass="11978">MEALGGGNGGFLGWNFLHGKSKPSKSQRRKSKSSDSVESTGRLGFRFPLKQVATAGSLSLTSDTIAQLIDRWRKSKALKQHSLTGSDDSAKGLRNVDGVMKIEDEYCCAW</sequence>
<dbReference type="Proteomes" id="UP001168877">
    <property type="component" value="Unassembled WGS sequence"/>
</dbReference>
<evidence type="ECO:0000313" key="3">
    <source>
        <dbReference type="Proteomes" id="UP001168877"/>
    </source>
</evidence>
<reference evidence="2" key="1">
    <citation type="journal article" date="2022" name="Plant J.">
        <title>Strategies of tolerance reflected in two North American maple genomes.</title>
        <authorList>
            <person name="McEvoy S.L."/>
            <person name="Sezen U.U."/>
            <person name="Trouern-Trend A."/>
            <person name="McMahon S.M."/>
            <person name="Schaberg P.G."/>
            <person name="Yang J."/>
            <person name="Wegrzyn J.L."/>
            <person name="Swenson N.G."/>
        </authorList>
    </citation>
    <scope>NUCLEOTIDE SEQUENCE</scope>
    <source>
        <strain evidence="2">NS2018</strain>
    </source>
</reference>
<feature type="region of interest" description="Disordered" evidence="1">
    <location>
        <begin position="1"/>
        <end position="40"/>
    </location>
</feature>
<gene>
    <name evidence="2" type="ORF">LWI29_000924</name>
</gene>
<comment type="caution">
    <text evidence="2">The sequence shown here is derived from an EMBL/GenBank/DDBJ whole genome shotgun (WGS) entry which is preliminary data.</text>
</comment>
<dbReference type="AlphaFoldDB" id="A0AA39ST61"/>
<evidence type="ECO:0000313" key="2">
    <source>
        <dbReference type="EMBL" id="KAK0594825.1"/>
    </source>
</evidence>
<name>A0AA39ST61_ACESA</name>
<keyword evidence="3" id="KW-1185">Reference proteome</keyword>
<evidence type="ECO:0000256" key="1">
    <source>
        <dbReference type="SAM" id="MobiDB-lite"/>
    </source>
</evidence>
<dbReference type="EMBL" id="JAUESC010000004">
    <property type="protein sequence ID" value="KAK0594825.1"/>
    <property type="molecule type" value="Genomic_DNA"/>
</dbReference>
<feature type="compositionally biased region" description="Gly residues" evidence="1">
    <location>
        <begin position="1"/>
        <end position="12"/>
    </location>
</feature>
<protein>
    <submittedName>
        <fullName evidence="2">Uncharacterized protein</fullName>
    </submittedName>
</protein>
<proteinExistence type="predicted"/>
<accession>A0AA39ST61</accession>
<organism evidence="2 3">
    <name type="scientific">Acer saccharum</name>
    <name type="common">Sugar maple</name>
    <dbReference type="NCBI Taxonomy" id="4024"/>
    <lineage>
        <taxon>Eukaryota</taxon>
        <taxon>Viridiplantae</taxon>
        <taxon>Streptophyta</taxon>
        <taxon>Embryophyta</taxon>
        <taxon>Tracheophyta</taxon>
        <taxon>Spermatophyta</taxon>
        <taxon>Magnoliopsida</taxon>
        <taxon>eudicotyledons</taxon>
        <taxon>Gunneridae</taxon>
        <taxon>Pentapetalae</taxon>
        <taxon>rosids</taxon>
        <taxon>malvids</taxon>
        <taxon>Sapindales</taxon>
        <taxon>Sapindaceae</taxon>
        <taxon>Hippocastanoideae</taxon>
        <taxon>Acereae</taxon>
        <taxon>Acer</taxon>
    </lineage>
</organism>
<feature type="compositionally biased region" description="Basic residues" evidence="1">
    <location>
        <begin position="19"/>
        <end position="31"/>
    </location>
</feature>